<dbReference type="InParanoid" id="A0A1X2HJX3"/>
<dbReference type="Proteomes" id="UP000242180">
    <property type="component" value="Unassembled WGS sequence"/>
</dbReference>
<proteinExistence type="predicted"/>
<dbReference type="EMBL" id="MCGN01000003">
    <property type="protein sequence ID" value="ORY99339.1"/>
    <property type="molecule type" value="Genomic_DNA"/>
</dbReference>
<dbReference type="STRING" id="13706.A0A1X2HJX3"/>
<dbReference type="OrthoDB" id="65716at2759"/>
<reference evidence="1 2" key="1">
    <citation type="submission" date="2016-07" db="EMBL/GenBank/DDBJ databases">
        <title>Pervasive Adenine N6-methylation of Active Genes in Fungi.</title>
        <authorList>
            <consortium name="DOE Joint Genome Institute"/>
            <person name="Mondo S.J."/>
            <person name="Dannebaum R.O."/>
            <person name="Kuo R.C."/>
            <person name="Labutti K."/>
            <person name="Haridas S."/>
            <person name="Kuo A."/>
            <person name="Salamov A."/>
            <person name="Ahrendt S.R."/>
            <person name="Lipzen A."/>
            <person name="Sullivan W."/>
            <person name="Andreopoulos W.B."/>
            <person name="Clum A."/>
            <person name="Lindquist E."/>
            <person name="Daum C."/>
            <person name="Ramamoorthy G.K."/>
            <person name="Gryganskyi A."/>
            <person name="Culley D."/>
            <person name="Magnuson J.K."/>
            <person name="James T.Y."/>
            <person name="O'Malley M.A."/>
            <person name="Stajich J.E."/>
            <person name="Spatafora J.W."/>
            <person name="Visel A."/>
            <person name="Grigoriev I.V."/>
        </authorList>
    </citation>
    <scope>NUCLEOTIDE SEQUENCE [LARGE SCALE GENOMIC DNA]</scope>
    <source>
        <strain evidence="1 2">NRRL 2496</strain>
    </source>
</reference>
<evidence type="ECO:0000313" key="1">
    <source>
        <dbReference type="EMBL" id="ORY99339.1"/>
    </source>
</evidence>
<name>A0A1X2HJX3_SYNRA</name>
<gene>
    <name evidence="1" type="ORF">BCR43DRAFT_226573</name>
</gene>
<dbReference type="OMA" id="CLEWMIN"/>
<comment type="caution">
    <text evidence="1">The sequence shown here is derived from an EMBL/GenBank/DDBJ whole genome shotgun (WGS) entry which is preliminary data.</text>
</comment>
<evidence type="ECO:0000313" key="2">
    <source>
        <dbReference type="Proteomes" id="UP000242180"/>
    </source>
</evidence>
<protein>
    <submittedName>
        <fullName evidence="1">Uncharacterized protein</fullName>
    </submittedName>
</protein>
<organism evidence="1 2">
    <name type="scientific">Syncephalastrum racemosum</name>
    <name type="common">Filamentous fungus</name>
    <dbReference type="NCBI Taxonomy" id="13706"/>
    <lineage>
        <taxon>Eukaryota</taxon>
        <taxon>Fungi</taxon>
        <taxon>Fungi incertae sedis</taxon>
        <taxon>Mucoromycota</taxon>
        <taxon>Mucoromycotina</taxon>
        <taxon>Mucoromycetes</taxon>
        <taxon>Mucorales</taxon>
        <taxon>Syncephalastraceae</taxon>
        <taxon>Syncephalastrum</taxon>
    </lineage>
</organism>
<keyword evidence="2" id="KW-1185">Reference proteome</keyword>
<sequence length="117" mass="13810">MIDLFHVQEPRLITEHMNRYARWARLCTSVTLKVDKSRTYDCLSNIVESLCRDNGALARRYPQKELYYLLVVAWNDGVSRLQSGDFVGGCLWCQLSFSLLPFITTQEHLREKVIRWR</sequence>
<accession>A0A1X2HJX3</accession>
<dbReference type="AlphaFoldDB" id="A0A1X2HJX3"/>